<evidence type="ECO:0000313" key="2">
    <source>
        <dbReference type="WBParaSite" id="ALUE_0001046601-mRNA-1"/>
    </source>
</evidence>
<dbReference type="AlphaFoldDB" id="A0A0M3I234"/>
<reference evidence="2" key="1">
    <citation type="submission" date="2017-02" db="UniProtKB">
        <authorList>
            <consortium name="WormBaseParasite"/>
        </authorList>
    </citation>
    <scope>IDENTIFICATION</scope>
</reference>
<organism evidence="1 2">
    <name type="scientific">Ascaris lumbricoides</name>
    <name type="common">Giant roundworm</name>
    <dbReference type="NCBI Taxonomy" id="6252"/>
    <lineage>
        <taxon>Eukaryota</taxon>
        <taxon>Metazoa</taxon>
        <taxon>Ecdysozoa</taxon>
        <taxon>Nematoda</taxon>
        <taxon>Chromadorea</taxon>
        <taxon>Rhabditida</taxon>
        <taxon>Spirurina</taxon>
        <taxon>Ascaridomorpha</taxon>
        <taxon>Ascaridoidea</taxon>
        <taxon>Ascarididae</taxon>
        <taxon>Ascaris</taxon>
    </lineage>
</organism>
<dbReference type="Proteomes" id="UP000036681">
    <property type="component" value="Unplaced"/>
</dbReference>
<proteinExistence type="predicted"/>
<protein>
    <submittedName>
        <fullName evidence="2">Dilute domain-containing protein</fullName>
    </submittedName>
</protein>
<name>A0A0M3I234_ASCLU</name>
<keyword evidence="1" id="KW-1185">Reference proteome</keyword>
<sequence>MLFMIYDLQSNVSLLTTKSFGANSTVKSIRSSPTKSIEWEERLKRLAEVISGSDKEKWPERVKEALDEGFKDLSAVLIQISTSKRPLCIFRLINAFAIALVKLQQWRSINGYEEGDELVTDLVHKTLGYWLNARAHFNDWDRAWAHTRTVLVDMLRNITSMKTLINEGDELVTDLLHKTLGYWLNARAHFNDWDRAWAHTRTVLVDMLRNITSMKTLINVKHLISSMLTELLSYTAKEESYAYGVYASEQLEHLESVLTQQLYHVGSAR</sequence>
<dbReference type="WBParaSite" id="ALUE_0001046601-mRNA-1">
    <property type="protein sequence ID" value="ALUE_0001046601-mRNA-1"/>
    <property type="gene ID" value="ALUE_0001046601"/>
</dbReference>
<accession>A0A0M3I234</accession>
<evidence type="ECO:0000313" key="1">
    <source>
        <dbReference type="Proteomes" id="UP000036681"/>
    </source>
</evidence>